<dbReference type="Proteomes" id="UP000550707">
    <property type="component" value="Unassembled WGS sequence"/>
</dbReference>
<accession>A0A7J8DBJ3</accession>
<reference evidence="2 3" key="1">
    <citation type="journal article" date="2020" name="Nature">
        <title>Six reference-quality genomes reveal evolution of bat adaptations.</title>
        <authorList>
            <person name="Jebb D."/>
            <person name="Huang Z."/>
            <person name="Pippel M."/>
            <person name="Hughes G.M."/>
            <person name="Lavrichenko K."/>
            <person name="Devanna P."/>
            <person name="Winkler S."/>
            <person name="Jermiin L.S."/>
            <person name="Skirmuntt E.C."/>
            <person name="Katzourakis A."/>
            <person name="Burkitt-Gray L."/>
            <person name="Ray D.A."/>
            <person name="Sullivan K.A.M."/>
            <person name="Roscito J.G."/>
            <person name="Kirilenko B.M."/>
            <person name="Davalos L.M."/>
            <person name="Corthals A.P."/>
            <person name="Power M.L."/>
            <person name="Jones G."/>
            <person name="Ransome R.D."/>
            <person name="Dechmann D.K.N."/>
            <person name="Locatelli A.G."/>
            <person name="Puechmaille S.J."/>
            <person name="Fedrigo O."/>
            <person name="Jarvis E.D."/>
            <person name="Hiller M."/>
            <person name="Vernes S.C."/>
            <person name="Myers E.W."/>
            <person name="Teeling E.C."/>
        </authorList>
    </citation>
    <scope>NUCLEOTIDE SEQUENCE [LARGE SCALE GENOMIC DNA]</scope>
    <source>
        <strain evidence="2">MMolMol1</strain>
        <tissue evidence="2">Muscle</tissue>
    </source>
</reference>
<proteinExistence type="predicted"/>
<feature type="compositionally biased region" description="Basic and acidic residues" evidence="1">
    <location>
        <begin position="104"/>
        <end position="116"/>
    </location>
</feature>
<keyword evidence="3" id="KW-1185">Reference proteome</keyword>
<dbReference type="AlphaFoldDB" id="A0A7J8DBJ3"/>
<organism evidence="2 3">
    <name type="scientific">Molossus molossus</name>
    <name type="common">Pallas' mastiff bat</name>
    <name type="synonym">Vespertilio molossus</name>
    <dbReference type="NCBI Taxonomy" id="27622"/>
    <lineage>
        <taxon>Eukaryota</taxon>
        <taxon>Metazoa</taxon>
        <taxon>Chordata</taxon>
        <taxon>Craniata</taxon>
        <taxon>Vertebrata</taxon>
        <taxon>Euteleostomi</taxon>
        <taxon>Mammalia</taxon>
        <taxon>Eutheria</taxon>
        <taxon>Laurasiatheria</taxon>
        <taxon>Chiroptera</taxon>
        <taxon>Yangochiroptera</taxon>
        <taxon>Molossidae</taxon>
        <taxon>Molossus</taxon>
    </lineage>
</organism>
<comment type="caution">
    <text evidence="2">The sequence shown here is derived from an EMBL/GenBank/DDBJ whole genome shotgun (WGS) entry which is preliminary data.</text>
</comment>
<name>A0A7J8DBJ3_MOLMO</name>
<evidence type="ECO:0000313" key="3">
    <source>
        <dbReference type="Proteomes" id="UP000550707"/>
    </source>
</evidence>
<evidence type="ECO:0000313" key="2">
    <source>
        <dbReference type="EMBL" id="KAF6420594.1"/>
    </source>
</evidence>
<protein>
    <submittedName>
        <fullName evidence="2">Uncharacterized protein</fullName>
    </submittedName>
</protein>
<dbReference type="EMBL" id="JACASF010000018">
    <property type="protein sequence ID" value="KAF6420594.1"/>
    <property type="molecule type" value="Genomic_DNA"/>
</dbReference>
<feature type="region of interest" description="Disordered" evidence="1">
    <location>
        <begin position="27"/>
        <end position="134"/>
    </location>
</feature>
<evidence type="ECO:0000256" key="1">
    <source>
        <dbReference type="SAM" id="MobiDB-lite"/>
    </source>
</evidence>
<feature type="compositionally biased region" description="Polar residues" evidence="1">
    <location>
        <begin position="43"/>
        <end position="60"/>
    </location>
</feature>
<dbReference type="InParanoid" id="A0A7J8DBJ3"/>
<feature type="compositionally biased region" description="Basic residues" evidence="1">
    <location>
        <begin position="32"/>
        <end position="41"/>
    </location>
</feature>
<sequence>MVTPRKWPAVFVPDLGLEFQKSLPWELSLHSPPRKPRRKGSRANVTGWQKSKSLSTSGPGQSAGCLGSSPRLITGQGASDAGPEECVHLPRHGLSVLEGQSWRKPGEGSHPREAKAKGTVLSGMVMCRSRSKEE</sequence>
<gene>
    <name evidence="2" type="ORF">HJG59_009329</name>
</gene>